<dbReference type="InterPro" id="IPR057984">
    <property type="entry name" value="PATROL1_C"/>
</dbReference>
<feature type="compositionally biased region" description="Polar residues" evidence="1">
    <location>
        <begin position="94"/>
        <end position="110"/>
    </location>
</feature>
<dbReference type="Pfam" id="PF25761">
    <property type="entry name" value="TPR_PATROL1"/>
    <property type="match status" value="1"/>
</dbReference>
<evidence type="ECO:0000259" key="2">
    <source>
        <dbReference type="PROSITE" id="PS51259"/>
    </source>
</evidence>
<dbReference type="EMBL" id="CP136897">
    <property type="protein sequence ID" value="WOL17465.1"/>
    <property type="molecule type" value="Genomic_DNA"/>
</dbReference>
<dbReference type="PANTHER" id="PTHR31280:SF1">
    <property type="entry name" value="OS03G0138600 PROTEIN"/>
    <property type="match status" value="1"/>
</dbReference>
<dbReference type="PROSITE" id="PS51259">
    <property type="entry name" value="MHD2"/>
    <property type="match status" value="1"/>
</dbReference>
<feature type="region of interest" description="Disordered" evidence="1">
    <location>
        <begin position="79"/>
        <end position="110"/>
    </location>
</feature>
<protein>
    <recommendedName>
        <fullName evidence="2">MHD2 domain-containing protein</fullName>
    </recommendedName>
</protein>
<evidence type="ECO:0000313" key="4">
    <source>
        <dbReference type="Proteomes" id="UP001327560"/>
    </source>
</evidence>
<dbReference type="AlphaFoldDB" id="A0AAQ3KZE1"/>
<name>A0AAQ3KZE1_9LILI</name>
<reference evidence="3 4" key="1">
    <citation type="submission" date="2023-10" db="EMBL/GenBank/DDBJ databases">
        <title>Chromosome-scale genome assembly provides insights into flower coloration mechanisms of Canna indica.</title>
        <authorList>
            <person name="Li C."/>
        </authorList>
    </citation>
    <scope>NUCLEOTIDE SEQUENCE [LARGE SCALE GENOMIC DNA]</scope>
    <source>
        <tissue evidence="3">Flower</tissue>
    </source>
</reference>
<feature type="domain" description="MHD2" evidence="2">
    <location>
        <begin position="200"/>
        <end position="292"/>
    </location>
</feature>
<dbReference type="InterPro" id="IPR014772">
    <property type="entry name" value="Munc13_dom-2"/>
</dbReference>
<dbReference type="PANTHER" id="PTHR31280">
    <property type="entry name" value="PROTEIN UNC-13 HOMOLOG"/>
    <property type="match status" value="1"/>
</dbReference>
<keyword evidence="4" id="KW-1185">Reference proteome</keyword>
<gene>
    <name evidence="3" type="ORF">Cni_G26257</name>
</gene>
<dbReference type="Proteomes" id="UP001327560">
    <property type="component" value="Chromosome 8"/>
</dbReference>
<sequence length="292" mass="32792">MDLIKLAKVTADEFFEIPVGVRDDMVQDLTDGLEALFRDYITFISACGMCFVVSPKQRTQEFEPDGFLRARRNEAKLHAKPSTVDEVQLGLQGSGNNPNTDHPRSSTSRGTQRLYIRLNTLYYLLANLYALDKSLTFARSGLSPVGWSNHHLSSCHHFEHARSAAQSTIQYVSKVGAHRLIFLDSRQSFYDGLYVESVANARIHSGLRIMKQNLALLVSILTNRAQPMAVKEVMRAAFEAFLMVLLARGTERAFVREDAEAVLEDFLALKWVFCSCGEATVAKVGRQQWRGV</sequence>
<accession>A0AAQ3KZE1</accession>
<proteinExistence type="predicted"/>
<evidence type="ECO:0000256" key="1">
    <source>
        <dbReference type="SAM" id="MobiDB-lite"/>
    </source>
</evidence>
<organism evidence="3 4">
    <name type="scientific">Canna indica</name>
    <name type="common">Indian-shot</name>
    <dbReference type="NCBI Taxonomy" id="4628"/>
    <lineage>
        <taxon>Eukaryota</taxon>
        <taxon>Viridiplantae</taxon>
        <taxon>Streptophyta</taxon>
        <taxon>Embryophyta</taxon>
        <taxon>Tracheophyta</taxon>
        <taxon>Spermatophyta</taxon>
        <taxon>Magnoliopsida</taxon>
        <taxon>Liliopsida</taxon>
        <taxon>Zingiberales</taxon>
        <taxon>Cannaceae</taxon>
        <taxon>Canna</taxon>
    </lineage>
</organism>
<dbReference type="InterPro" id="IPR008528">
    <property type="entry name" value="unc-13_homologue"/>
</dbReference>
<evidence type="ECO:0000313" key="3">
    <source>
        <dbReference type="EMBL" id="WOL17465.1"/>
    </source>
</evidence>